<dbReference type="RefSeq" id="WP_059107034.1">
    <property type="nucleotide sequence ID" value="NZ_AP024589.1"/>
</dbReference>
<name>A0AAP8PM80_9STAP</name>
<dbReference type="AlphaFoldDB" id="A0AAP8PM80"/>
<feature type="transmembrane region" description="Helical" evidence="1">
    <location>
        <begin position="6"/>
        <end position="29"/>
    </location>
</feature>
<evidence type="ECO:0000313" key="3">
    <source>
        <dbReference type="Proteomes" id="UP000242470"/>
    </source>
</evidence>
<feature type="transmembrane region" description="Helical" evidence="1">
    <location>
        <begin position="41"/>
        <end position="60"/>
    </location>
</feature>
<feature type="transmembrane region" description="Helical" evidence="1">
    <location>
        <begin position="72"/>
        <end position="105"/>
    </location>
</feature>
<proteinExistence type="predicted"/>
<keyword evidence="1" id="KW-0812">Transmembrane</keyword>
<organism evidence="2 3">
    <name type="scientific">Staphylococcus auricularis</name>
    <dbReference type="NCBI Taxonomy" id="29379"/>
    <lineage>
        <taxon>Bacteria</taxon>
        <taxon>Bacillati</taxon>
        <taxon>Bacillota</taxon>
        <taxon>Bacilli</taxon>
        <taxon>Bacillales</taxon>
        <taxon>Staphylococcaceae</taxon>
        <taxon>Staphylococcus</taxon>
    </lineage>
</organism>
<evidence type="ECO:0000313" key="2">
    <source>
        <dbReference type="EMBL" id="PNZ65742.1"/>
    </source>
</evidence>
<dbReference type="InterPro" id="IPR008407">
    <property type="entry name" value="Brnchd-chn_aa_trnsp_AzlD"/>
</dbReference>
<keyword evidence="1" id="KW-1133">Transmembrane helix</keyword>
<dbReference type="Pfam" id="PF05437">
    <property type="entry name" value="AzlD"/>
    <property type="match status" value="1"/>
</dbReference>
<protein>
    <submittedName>
        <fullName evidence="2">AzlD domain-containing protein</fullName>
    </submittedName>
</protein>
<dbReference type="EMBL" id="PPQW01000101">
    <property type="protein sequence ID" value="PNZ65742.1"/>
    <property type="molecule type" value="Genomic_DNA"/>
</dbReference>
<gene>
    <name evidence="2" type="ORF">CD158_10615</name>
</gene>
<dbReference type="Proteomes" id="UP000242470">
    <property type="component" value="Unassembled WGS sequence"/>
</dbReference>
<comment type="caution">
    <text evidence="2">The sequence shown here is derived from an EMBL/GenBank/DDBJ whole genome shotgun (WGS) entry which is preliminary data.</text>
</comment>
<reference evidence="2 3" key="1">
    <citation type="submission" date="2017-08" db="EMBL/GenBank/DDBJ databases">
        <title>Draft genome sequences of 64 type strains of genus Staph aureus.</title>
        <authorList>
            <person name="Cole K."/>
            <person name="Golubchik T."/>
            <person name="Russell J."/>
            <person name="Foster D."/>
            <person name="Llewelyn M."/>
            <person name="Wilson D."/>
            <person name="Crook D."/>
            <person name="Paul J."/>
        </authorList>
    </citation>
    <scope>NUCLEOTIDE SEQUENCE [LARGE SCALE GENOMIC DNA]</scope>
    <source>
        <strain evidence="2 3">NCTC 12101</strain>
    </source>
</reference>
<accession>A0AAP8PM80</accession>
<evidence type="ECO:0000256" key="1">
    <source>
        <dbReference type="SAM" id="Phobius"/>
    </source>
</evidence>
<keyword evidence="1" id="KW-0472">Membrane</keyword>
<dbReference type="GeneID" id="64981103"/>
<sequence length="109" mass="12206">MTTDLYMVSLILVCGLVTWLTRIIPFVLISHISLPEIIVKWLSFIPITLFTALIMDGVIQQRDYGFGFTLDVQYLIALVPTILLAIFTKSMTITVLGGLGIVAILRFFI</sequence>